<dbReference type="AlphaFoldDB" id="A0A5B6YLT6"/>
<organism evidence="7">
    <name type="scientific">Davidia involucrata</name>
    <name type="common">Dove tree</name>
    <dbReference type="NCBI Taxonomy" id="16924"/>
    <lineage>
        <taxon>Eukaryota</taxon>
        <taxon>Viridiplantae</taxon>
        <taxon>Streptophyta</taxon>
        <taxon>Embryophyta</taxon>
        <taxon>Tracheophyta</taxon>
        <taxon>Spermatophyta</taxon>
        <taxon>Magnoliopsida</taxon>
        <taxon>eudicotyledons</taxon>
        <taxon>Gunneridae</taxon>
        <taxon>Pentapetalae</taxon>
        <taxon>asterids</taxon>
        <taxon>Cornales</taxon>
        <taxon>Nyssaceae</taxon>
        <taxon>Davidia</taxon>
    </lineage>
</organism>
<evidence type="ECO:0000256" key="3">
    <source>
        <dbReference type="ARBA" id="ARBA00022679"/>
    </source>
</evidence>
<dbReference type="Gene3D" id="3.30.1460.50">
    <property type="match status" value="1"/>
</dbReference>
<keyword evidence="3" id="KW-0808">Transferase</keyword>
<dbReference type="Pfam" id="PF03987">
    <property type="entry name" value="Autophagy_act_C"/>
    <property type="match status" value="1"/>
</dbReference>
<dbReference type="GO" id="GO:0032446">
    <property type="term" value="P:protein modification by small protein conjugation"/>
    <property type="evidence" value="ECO:0007669"/>
    <property type="project" value="TreeGrafter"/>
</dbReference>
<reference evidence="7" key="1">
    <citation type="submission" date="2019-08" db="EMBL/GenBank/DDBJ databases">
        <title>Reference gene set and small RNA set construction with multiple tissues from Davidia involucrata Baill.</title>
        <authorList>
            <person name="Yang H."/>
            <person name="Zhou C."/>
            <person name="Li G."/>
            <person name="Wang J."/>
            <person name="Gao P."/>
            <person name="Wang M."/>
            <person name="Wang R."/>
            <person name="Zhao Y."/>
        </authorList>
    </citation>
    <scope>NUCLEOTIDE SEQUENCE</scope>
    <source>
        <tissue evidence="7">Mixed with DoveR01_LX</tissue>
    </source>
</reference>
<dbReference type="PANTHER" id="PTHR14957">
    <property type="entry name" value="UBIQUITIN-LIKE-CONJUGATING ENZYME ATG10"/>
    <property type="match status" value="1"/>
</dbReference>
<keyword evidence="5" id="KW-0072">Autophagy</keyword>
<dbReference type="GO" id="GO:0005829">
    <property type="term" value="C:cytosol"/>
    <property type="evidence" value="ECO:0007669"/>
    <property type="project" value="TreeGrafter"/>
</dbReference>
<evidence type="ECO:0000313" key="7">
    <source>
        <dbReference type="EMBL" id="MPA32525.1"/>
    </source>
</evidence>
<evidence type="ECO:0000256" key="4">
    <source>
        <dbReference type="ARBA" id="ARBA00022786"/>
    </source>
</evidence>
<name>A0A5B6YLT6_DAVIN</name>
<gene>
    <name evidence="7" type="ORF">Din_001966</name>
</gene>
<evidence type="ECO:0000256" key="5">
    <source>
        <dbReference type="ARBA" id="ARBA00023006"/>
    </source>
</evidence>
<accession>A0A5B6YLT6</accession>
<dbReference type="EMBL" id="GHES01001966">
    <property type="protein sequence ID" value="MPA32525.1"/>
    <property type="molecule type" value="Transcribed_RNA"/>
</dbReference>
<evidence type="ECO:0000256" key="6">
    <source>
        <dbReference type="ARBA" id="ARBA00029833"/>
    </source>
</evidence>
<proteinExistence type="inferred from homology"/>
<dbReference type="GO" id="GO:0000045">
    <property type="term" value="P:autophagosome assembly"/>
    <property type="evidence" value="ECO:0007669"/>
    <property type="project" value="TreeGrafter"/>
</dbReference>
<dbReference type="PANTHER" id="PTHR14957:SF1">
    <property type="entry name" value="UBIQUITIN-LIKE-CONJUGATING ENZYME ATG10"/>
    <property type="match status" value="1"/>
</dbReference>
<comment type="similarity">
    <text evidence="1">Belongs to the ATG10 family.</text>
</comment>
<evidence type="ECO:0000256" key="1">
    <source>
        <dbReference type="ARBA" id="ARBA00005696"/>
    </source>
</evidence>
<protein>
    <recommendedName>
        <fullName evidence="2">Ubiquitin-like-conjugating enzyme ATG10</fullName>
    </recommendedName>
    <alternativeName>
        <fullName evidence="6">Autophagy-related protein 10</fullName>
    </alternativeName>
</protein>
<dbReference type="GO" id="GO:0000422">
    <property type="term" value="P:autophagy of mitochondrion"/>
    <property type="evidence" value="ECO:0007669"/>
    <property type="project" value="TreeGrafter"/>
</dbReference>
<dbReference type="InterPro" id="IPR007135">
    <property type="entry name" value="Atg3/Atg10"/>
</dbReference>
<evidence type="ECO:0000256" key="2">
    <source>
        <dbReference type="ARBA" id="ARBA00021099"/>
    </source>
</evidence>
<sequence>MMVSNRPTISITSWDGTLSSHDFYLAARAFADKWKKFNPALPQWSWVPRPKPPWTAAYEVDGYLSLENVFLPMSYEEDHDEVSLTGEEEPSCSNRDEPIDNATLVQNYGCELHHYNFHIVYSSSYRVPVLYFRAHCSDGQPLVLDDIEKDLPASSGKVLMESKWTFITQEEHPYLNRPWYTLHPCGTSEWIKLLFTTEASLAKGGVAVEQYLVSWFSVVGQVIGIRIPFEMLSNYSPL</sequence>
<dbReference type="GO" id="GO:0061651">
    <property type="term" value="F:Atg12 conjugating enzyme activity"/>
    <property type="evidence" value="ECO:0007669"/>
    <property type="project" value="TreeGrafter"/>
</dbReference>
<keyword evidence="4" id="KW-0833">Ubl conjugation pathway</keyword>